<name>A0AC61RIZ5_9BACT</name>
<accession>A0AC61RIZ5</accession>
<gene>
    <name evidence="1" type="ORF">E5331_04885</name>
</gene>
<comment type="caution">
    <text evidence="1">The sequence shown here is derived from an EMBL/GenBank/DDBJ whole genome shotgun (WGS) entry which is preliminary data.</text>
</comment>
<dbReference type="Proteomes" id="UP000306319">
    <property type="component" value="Unassembled WGS sequence"/>
</dbReference>
<dbReference type="EMBL" id="SRYB01000005">
    <property type="protein sequence ID" value="TGY79714.1"/>
    <property type="molecule type" value="Genomic_DNA"/>
</dbReference>
<evidence type="ECO:0000313" key="1">
    <source>
        <dbReference type="EMBL" id="TGY79714.1"/>
    </source>
</evidence>
<proteinExistence type="predicted"/>
<evidence type="ECO:0000313" key="2">
    <source>
        <dbReference type="Proteomes" id="UP000306319"/>
    </source>
</evidence>
<reference evidence="1" key="1">
    <citation type="submission" date="2019-04" db="EMBL/GenBank/DDBJ databases">
        <title>Microbes associate with the intestines of laboratory mice.</title>
        <authorList>
            <person name="Navarre W."/>
            <person name="Wong E."/>
            <person name="Huang K."/>
            <person name="Tropini C."/>
            <person name="Ng K."/>
            <person name="Yu B."/>
        </authorList>
    </citation>
    <scope>NUCLEOTIDE SEQUENCE</scope>
    <source>
        <strain evidence="1">NM04_E33</strain>
    </source>
</reference>
<protein>
    <submittedName>
        <fullName evidence="1">ABC transporter ATP-binding protein</fullName>
    </submittedName>
</protein>
<organism evidence="1 2">
    <name type="scientific">Lepagella muris</name>
    <dbReference type="NCBI Taxonomy" id="3032870"/>
    <lineage>
        <taxon>Bacteria</taxon>
        <taxon>Pseudomonadati</taxon>
        <taxon>Bacteroidota</taxon>
        <taxon>Bacteroidia</taxon>
        <taxon>Bacteroidales</taxon>
        <taxon>Muribaculaceae</taxon>
        <taxon>Lepagella</taxon>
    </lineage>
</organism>
<keyword evidence="2" id="KW-1185">Reference proteome</keyword>
<sequence length="280" mass="31253">MLKIENITYSYKRSKQAVLSNYSLEVKDGTICGLLGKNGAGKSTLLYLILGLLKPQSGEINYNGFRPFDRKVAFLNDVFIVPEEFYLPNVKLSQFVKSMSAFYPKYSHADLSRHLSTFEMTPDVHLGHLSMGQKKRVFMSFALACNTSLLVLDEPTNGLDIPGKRLFRKAVLDSMTDDRTIIISTHQVYDVEKILDHVVITDTNGVLLNATMMDISSRLLFAFTNNKDRIANALVALDAPGGANIVELSDGYSETDVNLETLFELVRQNPTIVKDLFGGR</sequence>
<keyword evidence="1" id="KW-0067">ATP-binding</keyword>
<keyword evidence="1" id="KW-0547">Nucleotide-binding</keyword>